<dbReference type="EMBL" id="CAXITT010000035">
    <property type="protein sequence ID" value="CAL1528605.1"/>
    <property type="molecule type" value="Genomic_DNA"/>
</dbReference>
<keyword evidence="1" id="KW-0732">Signal</keyword>
<accession>A0AAV2H4N0</accession>
<evidence type="ECO:0000256" key="1">
    <source>
        <dbReference type="SAM" id="SignalP"/>
    </source>
</evidence>
<feature type="signal peptide" evidence="1">
    <location>
        <begin position="1"/>
        <end position="19"/>
    </location>
</feature>
<comment type="caution">
    <text evidence="2">The sequence shown here is derived from an EMBL/GenBank/DDBJ whole genome shotgun (WGS) entry which is preliminary data.</text>
</comment>
<dbReference type="Proteomes" id="UP001497497">
    <property type="component" value="Unassembled WGS sequence"/>
</dbReference>
<feature type="non-terminal residue" evidence="2">
    <location>
        <position position="249"/>
    </location>
</feature>
<organism evidence="2 3">
    <name type="scientific">Lymnaea stagnalis</name>
    <name type="common">Great pond snail</name>
    <name type="synonym">Helix stagnalis</name>
    <dbReference type="NCBI Taxonomy" id="6523"/>
    <lineage>
        <taxon>Eukaryota</taxon>
        <taxon>Metazoa</taxon>
        <taxon>Spiralia</taxon>
        <taxon>Lophotrochozoa</taxon>
        <taxon>Mollusca</taxon>
        <taxon>Gastropoda</taxon>
        <taxon>Heterobranchia</taxon>
        <taxon>Euthyneura</taxon>
        <taxon>Panpulmonata</taxon>
        <taxon>Hygrophila</taxon>
        <taxon>Lymnaeoidea</taxon>
        <taxon>Lymnaeidae</taxon>
        <taxon>Lymnaea</taxon>
    </lineage>
</organism>
<protein>
    <recommendedName>
        <fullName evidence="4">Lysine-specific metallo-endopeptidase domain-containing protein</fullName>
    </recommendedName>
</protein>
<dbReference type="AlphaFoldDB" id="A0AAV2H4N0"/>
<sequence length="249" mass="27738">MTLVKFTVVLALLSIRTEAAVTSSRAPATSLADRSHELLAKTLASHPAPYGYRSGDPKISNSCHHIRTVPISLRWGWVMKPSGLSNYYQKYTETYGIPVVGSQNVSDGALSRACYVLRVLLADHSAIRQSFYKLFGRVAVIGSGERVTAVPEYRFLPDHWNERSRGLGATESVPVSSGAEENLLCYRNGSDRYAKEDIFLHELAHGVHLLGAKYAIPGWQRDLERAYESVNKTGLWNDTYSRQSAEEYL</sequence>
<keyword evidence="3" id="KW-1185">Reference proteome</keyword>
<name>A0AAV2H4N0_LYMST</name>
<evidence type="ECO:0008006" key="4">
    <source>
        <dbReference type="Google" id="ProtNLM"/>
    </source>
</evidence>
<evidence type="ECO:0000313" key="2">
    <source>
        <dbReference type="EMBL" id="CAL1528605.1"/>
    </source>
</evidence>
<reference evidence="2 3" key="1">
    <citation type="submission" date="2024-04" db="EMBL/GenBank/DDBJ databases">
        <authorList>
            <consortium name="Genoscope - CEA"/>
            <person name="William W."/>
        </authorList>
    </citation>
    <scope>NUCLEOTIDE SEQUENCE [LARGE SCALE GENOMIC DNA]</scope>
</reference>
<proteinExistence type="predicted"/>
<feature type="chain" id="PRO_5043629095" description="Lysine-specific metallo-endopeptidase domain-containing protein" evidence="1">
    <location>
        <begin position="20"/>
        <end position="249"/>
    </location>
</feature>
<gene>
    <name evidence="2" type="ORF">GSLYS_00002775001</name>
</gene>
<evidence type="ECO:0000313" key="3">
    <source>
        <dbReference type="Proteomes" id="UP001497497"/>
    </source>
</evidence>